<sequence>MLDPSPHPLPYPSLALCSEEEVTRLVHDFYARVRQEPRLGPIFNAHVKDWDAHLAQLVDFWSAMLRGTRRFSGAPMPKHMAMDHLDRDLFDRWLVQFRLTTAESGNEPMQQLADDVARRIGDTFWRRYQMLRWPQIPVAGRPQLRDGCGHVAGEGCGGAGAANED</sequence>
<keyword evidence="4" id="KW-0408">Iron</keyword>
<dbReference type="CDD" id="cd08916">
    <property type="entry name" value="TrHb3_P"/>
    <property type="match status" value="1"/>
</dbReference>
<dbReference type="EMBL" id="CP115541">
    <property type="protein sequence ID" value="WNH51577.1"/>
    <property type="molecule type" value="Genomic_DNA"/>
</dbReference>
<dbReference type="RefSeq" id="WP_311190816.1">
    <property type="nucleotide sequence ID" value="NZ_CP115541.1"/>
</dbReference>
<evidence type="ECO:0000256" key="1">
    <source>
        <dbReference type="ARBA" id="ARBA00022448"/>
    </source>
</evidence>
<evidence type="ECO:0000313" key="5">
    <source>
        <dbReference type="EMBL" id="WNH51577.1"/>
    </source>
</evidence>
<dbReference type="Gene3D" id="1.10.490.10">
    <property type="entry name" value="Globins"/>
    <property type="match status" value="1"/>
</dbReference>
<evidence type="ECO:0000313" key="6">
    <source>
        <dbReference type="Proteomes" id="UP001302072"/>
    </source>
</evidence>
<keyword evidence="1" id="KW-0813">Transport</keyword>
<dbReference type="Pfam" id="PF01152">
    <property type="entry name" value="Bac_globin"/>
    <property type="match status" value="1"/>
</dbReference>
<evidence type="ECO:0000256" key="2">
    <source>
        <dbReference type="ARBA" id="ARBA00022617"/>
    </source>
</evidence>
<dbReference type="InterPro" id="IPR012292">
    <property type="entry name" value="Globin/Proto"/>
</dbReference>
<dbReference type="InterPro" id="IPR009050">
    <property type="entry name" value="Globin-like_sf"/>
</dbReference>
<keyword evidence="3" id="KW-0479">Metal-binding</keyword>
<dbReference type="Proteomes" id="UP001302072">
    <property type="component" value="Chromosome"/>
</dbReference>
<organism evidence="5 6">
    <name type="scientific">Stenotrophomonas oahuensis</name>
    <dbReference type="NCBI Taxonomy" id="3003271"/>
    <lineage>
        <taxon>Bacteria</taxon>
        <taxon>Pseudomonadati</taxon>
        <taxon>Pseudomonadota</taxon>
        <taxon>Gammaproteobacteria</taxon>
        <taxon>Lysobacterales</taxon>
        <taxon>Lysobacteraceae</taxon>
        <taxon>Stenotrophomonas</taxon>
    </lineage>
</organism>
<name>A0ABY9YLH9_9GAMM</name>
<keyword evidence="6" id="KW-1185">Reference proteome</keyword>
<keyword evidence="2" id="KW-0349">Heme</keyword>
<evidence type="ECO:0000256" key="3">
    <source>
        <dbReference type="ARBA" id="ARBA00022723"/>
    </source>
</evidence>
<dbReference type="SUPFAM" id="SSF46458">
    <property type="entry name" value="Globin-like"/>
    <property type="match status" value="1"/>
</dbReference>
<dbReference type="InterPro" id="IPR001486">
    <property type="entry name" value="Hemoglobin_trunc"/>
</dbReference>
<protein>
    <submittedName>
        <fullName evidence="5">Group III truncated hemoglobin</fullName>
    </submittedName>
</protein>
<proteinExistence type="predicted"/>
<reference evidence="5 6" key="1">
    <citation type="submission" date="2022-12" db="EMBL/GenBank/DDBJ databases">
        <title>Two new species, Stenotrophomonas aracearum and Stenotrophomonas oahuensis, isolated from Anthurium (Araceae family) in Hawaii.</title>
        <authorList>
            <person name="Chunag S.C."/>
            <person name="Dobhal S."/>
            <person name="Alvarez A."/>
            <person name="Arif M."/>
        </authorList>
    </citation>
    <scope>NUCLEOTIDE SEQUENCE [LARGE SCALE GENOMIC DNA]</scope>
    <source>
        <strain evidence="5 6">A5586</strain>
    </source>
</reference>
<accession>A0ABY9YLH9</accession>
<gene>
    <name evidence="5" type="ORF">PDM29_14640</name>
</gene>
<evidence type="ECO:0000256" key="4">
    <source>
        <dbReference type="ARBA" id="ARBA00023004"/>
    </source>
</evidence>